<name>A0A166T245_9CLOT</name>
<evidence type="ECO:0000256" key="2">
    <source>
        <dbReference type="ARBA" id="ARBA00009399"/>
    </source>
</evidence>
<dbReference type="Proteomes" id="UP000077384">
    <property type="component" value="Unassembled WGS sequence"/>
</dbReference>
<proteinExistence type="inferred from homology"/>
<accession>A0A166T245</accession>
<keyword evidence="3 6" id="KW-0812">Transmembrane</keyword>
<dbReference type="PATRIC" id="fig|1705578.3.peg.803"/>
<keyword evidence="11" id="KW-1185">Reference proteome</keyword>
<feature type="transmembrane region" description="Helical" evidence="6">
    <location>
        <begin position="12"/>
        <end position="33"/>
    </location>
</feature>
<dbReference type="EMBL" id="LROR01000088">
    <property type="protein sequence ID" value="OBR90843.1"/>
    <property type="molecule type" value="Genomic_DNA"/>
</dbReference>
<dbReference type="InterPro" id="IPR007267">
    <property type="entry name" value="GtrA_DPMS_TM"/>
</dbReference>
<evidence type="ECO:0000313" key="9">
    <source>
        <dbReference type="EMBL" id="OBR90843.1"/>
    </source>
</evidence>
<gene>
    <name evidence="9" type="ORF">CLCOS_38250</name>
    <name evidence="8" type="ORF">WX73_00425</name>
</gene>
<comment type="similarity">
    <text evidence="2">Belongs to the GtrA family.</text>
</comment>
<evidence type="ECO:0000256" key="5">
    <source>
        <dbReference type="ARBA" id="ARBA00023136"/>
    </source>
</evidence>
<sequence>MILSLLGRKKQFIKYATSGTLNTIITLVIYNLLIKVNVDYIVSNTMAYIFGVANGFVLNKIWVFKSDGRVSALLTKFVIVNLISLIFSTAILFCLINNLYINEILAQVIATIITGIVNYILNKLWTFS</sequence>
<comment type="caution">
    <text evidence="8">The sequence shown here is derived from an EMBL/GenBank/DDBJ whole genome shotgun (WGS) entry which is preliminary data.</text>
</comment>
<dbReference type="Pfam" id="PF04138">
    <property type="entry name" value="GtrA_DPMS_TM"/>
    <property type="match status" value="1"/>
</dbReference>
<dbReference type="GO" id="GO:0005886">
    <property type="term" value="C:plasma membrane"/>
    <property type="evidence" value="ECO:0007669"/>
    <property type="project" value="TreeGrafter"/>
</dbReference>
<feature type="transmembrane region" description="Helical" evidence="6">
    <location>
        <begin position="104"/>
        <end position="121"/>
    </location>
</feature>
<organism evidence="8 10">
    <name type="scientific">Clostridium coskatii</name>
    <dbReference type="NCBI Taxonomy" id="1705578"/>
    <lineage>
        <taxon>Bacteria</taxon>
        <taxon>Bacillati</taxon>
        <taxon>Bacillota</taxon>
        <taxon>Clostridia</taxon>
        <taxon>Eubacteriales</taxon>
        <taxon>Clostridiaceae</taxon>
        <taxon>Clostridium</taxon>
    </lineage>
</organism>
<reference evidence="9 11" key="2">
    <citation type="journal article" date="2016" name="Front. Microbiol.">
        <title>Industrial Acetogenic Biocatalysts: A Comparative Metabolic and Genomic Analysis.</title>
        <authorList>
            <person name="Bengelsdorf F."/>
            <person name="Poehlein A."/>
            <person name="Sonja S."/>
            <person name="Erz C."/>
            <person name="Hummel T."/>
            <person name="Hoffmeister S."/>
            <person name="Daniel R."/>
            <person name="Durre P."/>
        </authorList>
    </citation>
    <scope>NUCLEOTIDE SEQUENCE [LARGE SCALE GENOMIC DNA]</scope>
    <source>
        <strain evidence="9 11">PTA-10522</strain>
    </source>
</reference>
<dbReference type="PANTHER" id="PTHR38459:SF1">
    <property type="entry name" value="PROPHAGE BACTOPRENOL-LINKED GLUCOSE TRANSLOCASE HOMOLOG"/>
    <property type="match status" value="1"/>
</dbReference>
<evidence type="ECO:0000313" key="8">
    <source>
        <dbReference type="EMBL" id="OAA93100.1"/>
    </source>
</evidence>
<dbReference type="InterPro" id="IPR051401">
    <property type="entry name" value="GtrA_CellWall_Glycosyl"/>
</dbReference>
<evidence type="ECO:0000256" key="3">
    <source>
        <dbReference type="ARBA" id="ARBA00022692"/>
    </source>
</evidence>
<feature type="transmembrane region" description="Helical" evidence="6">
    <location>
        <begin position="77"/>
        <end position="98"/>
    </location>
</feature>
<evidence type="ECO:0000256" key="4">
    <source>
        <dbReference type="ARBA" id="ARBA00022989"/>
    </source>
</evidence>
<evidence type="ECO:0000313" key="10">
    <source>
        <dbReference type="Proteomes" id="UP000077384"/>
    </source>
</evidence>
<dbReference type="PANTHER" id="PTHR38459">
    <property type="entry name" value="PROPHAGE BACTOPRENOL-LINKED GLUCOSE TRANSLOCASE HOMOLOG"/>
    <property type="match status" value="1"/>
</dbReference>
<keyword evidence="5 6" id="KW-0472">Membrane</keyword>
<evidence type="ECO:0000313" key="11">
    <source>
        <dbReference type="Proteomes" id="UP000093694"/>
    </source>
</evidence>
<protein>
    <submittedName>
        <fullName evidence="8">GtrA-like protein</fullName>
    </submittedName>
</protein>
<dbReference type="AlphaFoldDB" id="A0A166T245"/>
<dbReference type="RefSeq" id="WP_063601212.1">
    <property type="nucleotide sequence ID" value="NZ_LITQ01000015.1"/>
</dbReference>
<keyword evidence="4 6" id="KW-1133">Transmembrane helix</keyword>
<dbReference type="EMBL" id="LITQ01000015">
    <property type="protein sequence ID" value="OAA93100.1"/>
    <property type="molecule type" value="Genomic_DNA"/>
</dbReference>
<reference evidence="8 10" key="1">
    <citation type="journal article" date="2015" name="Biotechnol. Bioeng.">
        <title>Genome sequence and phenotypic characterization of Caulobacter segnis.</title>
        <authorList>
            <person name="Patel S."/>
            <person name="Fletcher B."/>
            <person name="Scott D.C."/>
            <person name="Ely B."/>
        </authorList>
    </citation>
    <scope>NUCLEOTIDE SEQUENCE [LARGE SCALE GENOMIC DNA]</scope>
    <source>
        <strain evidence="8 10">PS02</strain>
    </source>
</reference>
<feature type="transmembrane region" description="Helical" evidence="6">
    <location>
        <begin position="45"/>
        <end position="65"/>
    </location>
</feature>
<dbReference type="GO" id="GO:0000271">
    <property type="term" value="P:polysaccharide biosynthetic process"/>
    <property type="evidence" value="ECO:0007669"/>
    <property type="project" value="InterPro"/>
</dbReference>
<dbReference type="Proteomes" id="UP000093694">
    <property type="component" value="Unassembled WGS sequence"/>
</dbReference>
<evidence type="ECO:0000256" key="6">
    <source>
        <dbReference type="SAM" id="Phobius"/>
    </source>
</evidence>
<feature type="domain" description="GtrA/DPMS transmembrane" evidence="7">
    <location>
        <begin position="14"/>
        <end position="127"/>
    </location>
</feature>
<evidence type="ECO:0000256" key="1">
    <source>
        <dbReference type="ARBA" id="ARBA00004141"/>
    </source>
</evidence>
<comment type="subcellular location">
    <subcellularLocation>
        <location evidence="1">Membrane</location>
        <topology evidence="1">Multi-pass membrane protein</topology>
    </subcellularLocation>
</comment>
<evidence type="ECO:0000259" key="7">
    <source>
        <dbReference type="Pfam" id="PF04138"/>
    </source>
</evidence>